<keyword evidence="1" id="KW-0969">Cilium</keyword>
<dbReference type="PANTHER" id="PTHR39185">
    <property type="entry name" value="SWARMING MOTILITY PROTEIN SWRD"/>
    <property type="match status" value="1"/>
</dbReference>
<proteinExistence type="predicted"/>
<dbReference type="PANTHER" id="PTHR39185:SF1">
    <property type="entry name" value="SWARMING MOTILITY PROTEIN SWRD"/>
    <property type="match status" value="1"/>
</dbReference>
<dbReference type="EMBL" id="HG917868">
    <property type="protein sequence ID" value="CDM68794.1"/>
    <property type="molecule type" value="Genomic_DNA"/>
</dbReference>
<dbReference type="PATRIC" id="fig|1216932.3.peg.1629"/>
<name>W6RYU7_9CLOT</name>
<dbReference type="RefSeq" id="WP_044038185.1">
    <property type="nucleotide sequence ID" value="NZ_HG917868.1"/>
</dbReference>
<dbReference type="Proteomes" id="UP000019426">
    <property type="component" value="Chromosome M2/40_rep1"/>
</dbReference>
<dbReference type="STRING" id="1216932.CM240_1636"/>
<keyword evidence="2" id="KW-1185">Reference proteome</keyword>
<dbReference type="InterPro" id="IPR009384">
    <property type="entry name" value="SwrD-like"/>
</dbReference>
<protein>
    <submittedName>
        <fullName evidence="1">Flagellar protein flbD</fullName>
    </submittedName>
</protein>
<gene>
    <name evidence="1" type="ORF">CM240_1636</name>
</gene>
<sequence length="60" mass="6919">MIKLIGFNSKEIVLNSELIEKIEEVPETLVTLVNGKKIIVKDTVDEVIEKVIDYKRKIHI</sequence>
<dbReference type="KEGG" id="clt:CM240_1636"/>
<keyword evidence="1" id="KW-0966">Cell projection</keyword>
<dbReference type="eggNOG" id="COG1582">
    <property type="taxonomic scope" value="Bacteria"/>
</dbReference>
<reference evidence="1 2" key="1">
    <citation type="submission" date="2013-11" db="EMBL/GenBank/DDBJ databases">
        <title>Complete genome sequence of Clostridum sp. M2/40.</title>
        <authorList>
            <person name="Wibberg D."/>
            <person name="Puehler A."/>
            <person name="Schlueter A."/>
        </authorList>
    </citation>
    <scope>NUCLEOTIDE SEQUENCE [LARGE SCALE GENOMIC DNA]</scope>
    <source>
        <strain evidence="2">M2/40</strain>
    </source>
</reference>
<evidence type="ECO:0000313" key="1">
    <source>
        <dbReference type="EMBL" id="CDM68794.1"/>
    </source>
</evidence>
<accession>W6RYU7</accession>
<dbReference type="OrthoDB" id="9799862at2"/>
<dbReference type="HOGENOM" id="CLU_173020_1_0_9"/>
<evidence type="ECO:0000313" key="2">
    <source>
        <dbReference type="Proteomes" id="UP000019426"/>
    </source>
</evidence>
<dbReference type="Pfam" id="PF06289">
    <property type="entry name" value="FlbD"/>
    <property type="match status" value="1"/>
</dbReference>
<dbReference type="AlphaFoldDB" id="W6RYU7"/>
<keyword evidence="1" id="KW-0282">Flagellum</keyword>
<organism evidence="1 2">
    <name type="scientific">Clostridium bornimense</name>
    <dbReference type="NCBI Taxonomy" id="1216932"/>
    <lineage>
        <taxon>Bacteria</taxon>
        <taxon>Bacillati</taxon>
        <taxon>Bacillota</taxon>
        <taxon>Clostridia</taxon>
        <taxon>Eubacteriales</taxon>
        <taxon>Clostridiaceae</taxon>
        <taxon>Clostridium</taxon>
    </lineage>
</organism>